<dbReference type="EMBL" id="BTGB01000009">
    <property type="protein sequence ID" value="GMM48468.1"/>
    <property type="molecule type" value="Genomic_DNA"/>
</dbReference>
<dbReference type="AlphaFoldDB" id="A0AAV5RAK2"/>
<organism evidence="1 2">
    <name type="scientific">Pichia kluyveri</name>
    <name type="common">Yeast</name>
    <dbReference type="NCBI Taxonomy" id="36015"/>
    <lineage>
        <taxon>Eukaryota</taxon>
        <taxon>Fungi</taxon>
        <taxon>Dikarya</taxon>
        <taxon>Ascomycota</taxon>
        <taxon>Saccharomycotina</taxon>
        <taxon>Pichiomycetes</taxon>
        <taxon>Pichiales</taxon>
        <taxon>Pichiaceae</taxon>
        <taxon>Pichia</taxon>
    </lineage>
</organism>
<proteinExistence type="predicted"/>
<gene>
    <name evidence="1" type="ORF">DAPK24_050660</name>
</gene>
<sequence>MDVGTKTVTKITLYAEPSKVSKLFFEVKNGYYDPVILKSEEQFLTWWSWMQTRTDSCGLYDGFMELTKAINQNPPQKMIGMDDEEMVIKTLIIDSVPEVLYLNSESDSAQEYIHSCLKIGNMKPGVQTLKNLILEFNLDKNKSKIEIMHEWNSLKLKHQFQNVTINETDILNRFIDYVASWKSEIELKNQLTEIHKCDSSKVWKAICVFYEWKIRMAKYEPDFEHSSTTVKRCY</sequence>
<keyword evidence="2" id="KW-1185">Reference proteome</keyword>
<evidence type="ECO:0000313" key="2">
    <source>
        <dbReference type="Proteomes" id="UP001378960"/>
    </source>
</evidence>
<evidence type="ECO:0000313" key="1">
    <source>
        <dbReference type="EMBL" id="GMM48468.1"/>
    </source>
</evidence>
<name>A0AAV5RAK2_PICKL</name>
<accession>A0AAV5RAK2</accession>
<dbReference type="Proteomes" id="UP001378960">
    <property type="component" value="Unassembled WGS sequence"/>
</dbReference>
<comment type="caution">
    <text evidence="1">The sequence shown here is derived from an EMBL/GenBank/DDBJ whole genome shotgun (WGS) entry which is preliminary data.</text>
</comment>
<protein>
    <submittedName>
        <fullName evidence="1">Uncharacterized protein</fullName>
    </submittedName>
</protein>
<reference evidence="1 2" key="1">
    <citation type="journal article" date="2023" name="Elife">
        <title>Identification of key yeast species and microbe-microbe interactions impacting larval growth of Drosophila in the wild.</title>
        <authorList>
            <person name="Mure A."/>
            <person name="Sugiura Y."/>
            <person name="Maeda R."/>
            <person name="Honda K."/>
            <person name="Sakurai N."/>
            <person name="Takahashi Y."/>
            <person name="Watada M."/>
            <person name="Katoh T."/>
            <person name="Gotoh A."/>
            <person name="Gotoh Y."/>
            <person name="Taniguchi I."/>
            <person name="Nakamura K."/>
            <person name="Hayashi T."/>
            <person name="Katayama T."/>
            <person name="Uemura T."/>
            <person name="Hattori Y."/>
        </authorList>
    </citation>
    <scope>NUCLEOTIDE SEQUENCE [LARGE SCALE GENOMIC DNA]</scope>
    <source>
        <strain evidence="1 2">PK-24</strain>
    </source>
</reference>